<reference evidence="2 3" key="1">
    <citation type="journal article" date="2018" name="Evol. Lett.">
        <title>Horizontal gene cluster transfer increased hallucinogenic mushroom diversity.</title>
        <authorList>
            <person name="Reynolds H.T."/>
            <person name="Vijayakumar V."/>
            <person name="Gluck-Thaler E."/>
            <person name="Korotkin H.B."/>
            <person name="Matheny P.B."/>
            <person name="Slot J.C."/>
        </authorList>
    </citation>
    <scope>NUCLEOTIDE SEQUENCE [LARGE SCALE GENOMIC DNA]</scope>
    <source>
        <strain evidence="2 3">2629</strain>
    </source>
</reference>
<feature type="compositionally biased region" description="Low complexity" evidence="1">
    <location>
        <begin position="112"/>
        <end position="124"/>
    </location>
</feature>
<feature type="compositionally biased region" description="Basic and acidic residues" evidence="1">
    <location>
        <begin position="34"/>
        <end position="50"/>
    </location>
</feature>
<evidence type="ECO:0000313" key="3">
    <source>
        <dbReference type="Proteomes" id="UP000284842"/>
    </source>
</evidence>
<gene>
    <name evidence="2" type="ORF">CVT24_008256</name>
</gene>
<sequence>MFRGKGGPSEVALFIEPSTFRDVYGLQPTQVQRRPSEPSTHHGLDPAQQDHHHHYHHDSTGRFHVTSKAQQQHKEALRLALGTILTAKRPPVSPNSRPTSGSASPAHPFVHTPGTSTPVGTPPSILYSTALGPMSSEYLHPHGHHPYGHSHHGHPLPPSRLGRSTPGSHSPLESSTPSSAQASPALPQSPHPEPLSPLLNVPEMDPPLPPPATQSSQVASPSRPVRPPISPLQPNHGAAGKEGITSTMSSPSDVPCVKAYDAQGRPVQQKAKFLQTLQSKSAWDALIHGSFS</sequence>
<feature type="region of interest" description="Disordered" evidence="1">
    <location>
        <begin position="23"/>
        <end position="72"/>
    </location>
</feature>
<feature type="compositionally biased region" description="Low complexity" evidence="1">
    <location>
        <begin position="214"/>
        <end position="223"/>
    </location>
</feature>
<protein>
    <submittedName>
        <fullName evidence="2">Uncharacterized protein</fullName>
    </submittedName>
</protein>
<evidence type="ECO:0000313" key="2">
    <source>
        <dbReference type="EMBL" id="PPQ64916.1"/>
    </source>
</evidence>
<dbReference type="EMBL" id="NHTK01006080">
    <property type="protein sequence ID" value="PPQ64916.1"/>
    <property type="molecule type" value="Genomic_DNA"/>
</dbReference>
<dbReference type="Proteomes" id="UP000284842">
    <property type="component" value="Unassembled WGS sequence"/>
</dbReference>
<feature type="compositionally biased region" description="Basic residues" evidence="1">
    <location>
        <begin position="141"/>
        <end position="154"/>
    </location>
</feature>
<feature type="region of interest" description="Disordered" evidence="1">
    <location>
        <begin position="84"/>
        <end position="253"/>
    </location>
</feature>
<accession>A0A409VF89</accession>
<dbReference type="AlphaFoldDB" id="A0A409VF89"/>
<organism evidence="2 3">
    <name type="scientific">Panaeolus cyanescens</name>
    <dbReference type="NCBI Taxonomy" id="181874"/>
    <lineage>
        <taxon>Eukaryota</taxon>
        <taxon>Fungi</taxon>
        <taxon>Dikarya</taxon>
        <taxon>Basidiomycota</taxon>
        <taxon>Agaricomycotina</taxon>
        <taxon>Agaricomycetes</taxon>
        <taxon>Agaricomycetidae</taxon>
        <taxon>Agaricales</taxon>
        <taxon>Agaricineae</taxon>
        <taxon>Galeropsidaceae</taxon>
        <taxon>Panaeolus</taxon>
    </lineage>
</organism>
<evidence type="ECO:0000256" key="1">
    <source>
        <dbReference type="SAM" id="MobiDB-lite"/>
    </source>
</evidence>
<name>A0A409VF89_9AGAR</name>
<dbReference type="OrthoDB" id="3268861at2759"/>
<comment type="caution">
    <text evidence="2">The sequence shown here is derived from an EMBL/GenBank/DDBJ whole genome shotgun (WGS) entry which is preliminary data.</text>
</comment>
<dbReference type="InParanoid" id="A0A409VF89"/>
<feature type="compositionally biased region" description="Low complexity" evidence="1">
    <location>
        <begin position="168"/>
        <end position="186"/>
    </location>
</feature>
<proteinExistence type="predicted"/>
<keyword evidence="3" id="KW-1185">Reference proteome</keyword>
<feature type="compositionally biased region" description="Polar residues" evidence="1">
    <location>
        <begin position="94"/>
        <end position="103"/>
    </location>
</feature>